<dbReference type="Pfam" id="PF00126">
    <property type="entry name" value="HTH_1"/>
    <property type="match status" value="1"/>
</dbReference>
<dbReference type="CDD" id="cd05466">
    <property type="entry name" value="PBP2_LTTR_substrate"/>
    <property type="match status" value="1"/>
</dbReference>
<dbReference type="GO" id="GO:0003700">
    <property type="term" value="F:DNA-binding transcription factor activity"/>
    <property type="evidence" value="ECO:0007669"/>
    <property type="project" value="InterPro"/>
</dbReference>
<dbReference type="InterPro" id="IPR050950">
    <property type="entry name" value="HTH-type_LysR_regulators"/>
</dbReference>
<dbReference type="InterPro" id="IPR036390">
    <property type="entry name" value="WH_DNA-bd_sf"/>
</dbReference>
<comment type="caution">
    <text evidence="6">The sequence shown here is derived from an EMBL/GenBank/DDBJ whole genome shotgun (WGS) entry which is preliminary data.</text>
</comment>
<evidence type="ECO:0000259" key="5">
    <source>
        <dbReference type="PROSITE" id="PS50931"/>
    </source>
</evidence>
<dbReference type="Gene3D" id="3.40.190.290">
    <property type="match status" value="1"/>
</dbReference>
<evidence type="ECO:0000313" key="7">
    <source>
        <dbReference type="Proteomes" id="UP000602260"/>
    </source>
</evidence>
<dbReference type="InterPro" id="IPR000847">
    <property type="entry name" value="LysR_HTH_N"/>
</dbReference>
<evidence type="ECO:0000313" key="6">
    <source>
        <dbReference type="EMBL" id="MBC5715991.1"/>
    </source>
</evidence>
<dbReference type="PANTHER" id="PTHR30419">
    <property type="entry name" value="HTH-TYPE TRANSCRIPTIONAL REGULATOR YBHD"/>
    <property type="match status" value="1"/>
</dbReference>
<dbReference type="Pfam" id="PF03466">
    <property type="entry name" value="LysR_substrate"/>
    <property type="match status" value="1"/>
</dbReference>
<dbReference type="GO" id="GO:0005829">
    <property type="term" value="C:cytosol"/>
    <property type="evidence" value="ECO:0007669"/>
    <property type="project" value="TreeGrafter"/>
</dbReference>
<keyword evidence="4" id="KW-0804">Transcription</keyword>
<feature type="domain" description="HTH lysR-type" evidence="5">
    <location>
        <begin position="1"/>
        <end position="58"/>
    </location>
</feature>
<dbReference type="InterPro" id="IPR005119">
    <property type="entry name" value="LysR_subst-bd"/>
</dbReference>
<name>A0A8J6J2G2_9FIRM</name>
<dbReference type="SUPFAM" id="SSF46785">
    <property type="entry name" value="Winged helix' DNA-binding domain"/>
    <property type="match status" value="1"/>
</dbReference>
<proteinExistence type="inferred from homology"/>
<dbReference type="RefSeq" id="WP_186877492.1">
    <property type="nucleotide sequence ID" value="NZ_JACOPN010000001.1"/>
</dbReference>
<dbReference type="PROSITE" id="PS50931">
    <property type="entry name" value="HTH_LYSR"/>
    <property type="match status" value="1"/>
</dbReference>
<dbReference type="Proteomes" id="UP000602260">
    <property type="component" value="Unassembled WGS sequence"/>
</dbReference>
<evidence type="ECO:0000256" key="2">
    <source>
        <dbReference type="ARBA" id="ARBA00023015"/>
    </source>
</evidence>
<dbReference type="SUPFAM" id="SSF53850">
    <property type="entry name" value="Periplasmic binding protein-like II"/>
    <property type="match status" value="1"/>
</dbReference>
<evidence type="ECO:0000256" key="3">
    <source>
        <dbReference type="ARBA" id="ARBA00023125"/>
    </source>
</evidence>
<sequence length="290" mass="32678">MSMTAYRLFCVIAEERNMSRAAQQLHITPSAATHAMNALERSLGFPLLNRDRNGVSLTSYGELLLPKFQAVLEEEERLRGEAAKINGLEQGRIRLGVLDSVCTNWLPGILTSFQQKYPHIEVQVYQDGYQSIESMLLEGVLDMGFVSLPASERFSTITLVHDRLLCIAPQGFTPKDPPYVTPDDLRGHPLLLSHRGYDRSLEQYLTQNQLEPCHQHNITLESSVIALVEGGMGVSIVPELVLQTRVGHYQTFPLEDNIYRTIALATLRGRHISLASEKMIQEIRDHVKFL</sequence>
<evidence type="ECO:0000256" key="1">
    <source>
        <dbReference type="ARBA" id="ARBA00009437"/>
    </source>
</evidence>
<organism evidence="6 7">
    <name type="scientific">Flintibacter faecis</name>
    <dbReference type="NCBI Taxonomy" id="2763047"/>
    <lineage>
        <taxon>Bacteria</taxon>
        <taxon>Bacillati</taxon>
        <taxon>Bacillota</taxon>
        <taxon>Clostridia</taxon>
        <taxon>Eubacteriales</taxon>
        <taxon>Flintibacter</taxon>
    </lineage>
</organism>
<dbReference type="AlphaFoldDB" id="A0A8J6J2G2"/>
<dbReference type="PANTHER" id="PTHR30419:SF8">
    <property type="entry name" value="NITROGEN ASSIMILATION TRANSCRIPTIONAL ACTIVATOR-RELATED"/>
    <property type="match status" value="1"/>
</dbReference>
<dbReference type="EMBL" id="JACOPN010000001">
    <property type="protein sequence ID" value="MBC5715991.1"/>
    <property type="molecule type" value="Genomic_DNA"/>
</dbReference>
<protein>
    <submittedName>
        <fullName evidence="6">LysR family transcriptional regulator</fullName>
    </submittedName>
</protein>
<accession>A0A8J6J2G2</accession>
<reference evidence="6" key="1">
    <citation type="submission" date="2020-08" db="EMBL/GenBank/DDBJ databases">
        <title>Genome public.</title>
        <authorList>
            <person name="Liu C."/>
            <person name="Sun Q."/>
        </authorList>
    </citation>
    <scope>NUCLEOTIDE SEQUENCE</scope>
    <source>
        <strain evidence="6">BX5</strain>
    </source>
</reference>
<comment type="similarity">
    <text evidence="1">Belongs to the LysR transcriptional regulatory family.</text>
</comment>
<dbReference type="GO" id="GO:0003677">
    <property type="term" value="F:DNA binding"/>
    <property type="evidence" value="ECO:0007669"/>
    <property type="project" value="UniProtKB-KW"/>
</dbReference>
<keyword evidence="3" id="KW-0238">DNA-binding</keyword>
<dbReference type="Gene3D" id="1.10.10.10">
    <property type="entry name" value="Winged helix-like DNA-binding domain superfamily/Winged helix DNA-binding domain"/>
    <property type="match status" value="1"/>
</dbReference>
<keyword evidence="2" id="KW-0805">Transcription regulation</keyword>
<dbReference type="InterPro" id="IPR036388">
    <property type="entry name" value="WH-like_DNA-bd_sf"/>
</dbReference>
<gene>
    <name evidence="6" type="ORF">H8S55_01385</name>
</gene>
<keyword evidence="7" id="KW-1185">Reference proteome</keyword>
<evidence type="ECO:0000256" key="4">
    <source>
        <dbReference type="ARBA" id="ARBA00023163"/>
    </source>
</evidence>